<organism evidence="2 3">
    <name type="scientific">Setomelanomma holmii</name>
    <dbReference type="NCBI Taxonomy" id="210430"/>
    <lineage>
        <taxon>Eukaryota</taxon>
        <taxon>Fungi</taxon>
        <taxon>Dikarya</taxon>
        <taxon>Ascomycota</taxon>
        <taxon>Pezizomycotina</taxon>
        <taxon>Dothideomycetes</taxon>
        <taxon>Pleosporomycetidae</taxon>
        <taxon>Pleosporales</taxon>
        <taxon>Pleosporineae</taxon>
        <taxon>Phaeosphaeriaceae</taxon>
        <taxon>Setomelanomma</taxon>
    </lineage>
</organism>
<dbReference type="Proteomes" id="UP000799777">
    <property type="component" value="Unassembled WGS sequence"/>
</dbReference>
<dbReference type="PANTHER" id="PTHR38790">
    <property type="entry name" value="2EXR DOMAIN-CONTAINING PROTEIN-RELATED"/>
    <property type="match status" value="1"/>
</dbReference>
<name>A0A9P4HMM6_9PLEO</name>
<dbReference type="PANTHER" id="PTHR38790:SF4">
    <property type="entry name" value="2EXR DOMAIN-CONTAINING PROTEIN"/>
    <property type="match status" value="1"/>
</dbReference>
<dbReference type="EMBL" id="ML978156">
    <property type="protein sequence ID" value="KAF2036022.1"/>
    <property type="molecule type" value="Genomic_DNA"/>
</dbReference>
<dbReference type="AlphaFoldDB" id="A0A9P4HMM6"/>
<feature type="non-terminal residue" evidence="2">
    <location>
        <position position="110"/>
    </location>
</feature>
<keyword evidence="3" id="KW-1185">Reference proteome</keyword>
<evidence type="ECO:0000259" key="1">
    <source>
        <dbReference type="Pfam" id="PF24864"/>
    </source>
</evidence>
<feature type="domain" description="DUF7730" evidence="1">
    <location>
        <begin position="2"/>
        <end position="109"/>
    </location>
</feature>
<feature type="non-terminal residue" evidence="2">
    <location>
        <position position="1"/>
    </location>
</feature>
<dbReference type="Pfam" id="PF24864">
    <property type="entry name" value="DUF7730"/>
    <property type="match status" value="1"/>
</dbReference>
<dbReference type="OrthoDB" id="5413827at2759"/>
<evidence type="ECO:0000313" key="3">
    <source>
        <dbReference type="Proteomes" id="UP000799777"/>
    </source>
</evidence>
<evidence type="ECO:0000313" key="2">
    <source>
        <dbReference type="EMBL" id="KAF2036022.1"/>
    </source>
</evidence>
<proteinExistence type="predicted"/>
<dbReference type="InterPro" id="IPR056632">
    <property type="entry name" value="DUF7730"/>
</dbReference>
<gene>
    <name evidence="2" type="ORF">EK21DRAFT_49110</name>
</gene>
<reference evidence="2" key="1">
    <citation type="journal article" date="2020" name="Stud. Mycol.">
        <title>101 Dothideomycetes genomes: a test case for predicting lifestyles and emergence of pathogens.</title>
        <authorList>
            <person name="Haridas S."/>
            <person name="Albert R."/>
            <person name="Binder M."/>
            <person name="Bloem J."/>
            <person name="Labutti K."/>
            <person name="Salamov A."/>
            <person name="Andreopoulos B."/>
            <person name="Baker S."/>
            <person name="Barry K."/>
            <person name="Bills G."/>
            <person name="Bluhm B."/>
            <person name="Cannon C."/>
            <person name="Castanera R."/>
            <person name="Culley D."/>
            <person name="Daum C."/>
            <person name="Ezra D."/>
            <person name="Gonzalez J."/>
            <person name="Henrissat B."/>
            <person name="Kuo A."/>
            <person name="Liang C."/>
            <person name="Lipzen A."/>
            <person name="Lutzoni F."/>
            <person name="Magnuson J."/>
            <person name="Mondo S."/>
            <person name="Nolan M."/>
            <person name="Ohm R."/>
            <person name="Pangilinan J."/>
            <person name="Park H.-J."/>
            <person name="Ramirez L."/>
            <person name="Alfaro M."/>
            <person name="Sun H."/>
            <person name="Tritt A."/>
            <person name="Yoshinaga Y."/>
            <person name="Zwiers L.-H."/>
            <person name="Turgeon B."/>
            <person name="Goodwin S."/>
            <person name="Spatafora J."/>
            <person name="Crous P."/>
            <person name="Grigoriev I."/>
        </authorList>
    </citation>
    <scope>NUCLEOTIDE SEQUENCE</scope>
    <source>
        <strain evidence="2">CBS 110217</strain>
    </source>
</reference>
<comment type="caution">
    <text evidence="2">The sequence shown here is derived from an EMBL/GenBank/DDBJ whole genome shotgun (WGS) entry which is preliminary data.</text>
</comment>
<sequence length="110" mass="12829">NEHDSMFLRLPGELRNKVYRYVLGGRTLRLREEIMAKAQIEDPVVAASIGDTSDMPQNLAFLAVCRKIYHETRLLPFTLNTFHFRHVYHLPTTLQQFAPSQTQAITRIRF</sequence>
<protein>
    <recommendedName>
        <fullName evidence="1">DUF7730 domain-containing protein</fullName>
    </recommendedName>
</protein>
<accession>A0A9P4HMM6</accession>